<dbReference type="Gene3D" id="2.40.10.10">
    <property type="entry name" value="Trypsin-like serine proteases"/>
    <property type="match status" value="1"/>
</dbReference>
<dbReference type="GeneID" id="66320277"/>
<proteinExistence type="predicted"/>
<dbReference type="Pfam" id="PF13365">
    <property type="entry name" value="Trypsin_2"/>
    <property type="match status" value="1"/>
</dbReference>
<sequence>MNCNCYIDSKIACICENEYKFFFSKANVTGVGLGYKIKNGFYTCQKCIVVYVSNKLSSNEIYEQDLIPEIYKGIATDVVQIGIMSIDRDSLCSNFNQNDSLTKKIRPVQGGYSISVITINGAATMGCVVTDNHDNYMLSNNHVLADLNTVPIGTAVVQPGVLDGGKSPDDIVGALSQYTPISFEETNLVDCAIARVLNKRNVSPKIALVNAPKGVISPKFGQSVKKVGRTTALTTGKITGVKTTFRFNIKGQDIIFRNQILADIMTSPGDSGSILLSDNDYAIGLIMTGGGGKSVINTISDVLRSLNVSLITI</sequence>
<dbReference type="InterPro" id="IPR057905">
    <property type="entry name" value="Nal1_N"/>
</dbReference>
<protein>
    <recommendedName>
        <fullName evidence="1">Nal1 N-terminal domain-containing protein</fullName>
    </recommendedName>
</protein>
<dbReference type="InterPro" id="IPR009003">
    <property type="entry name" value="Peptidase_S1_PA"/>
</dbReference>
<evidence type="ECO:0000259" key="1">
    <source>
        <dbReference type="Pfam" id="PF25608"/>
    </source>
</evidence>
<feature type="domain" description="Nal1 N-terminal" evidence="1">
    <location>
        <begin position="29"/>
        <end position="75"/>
    </location>
</feature>
<dbReference type="Proteomes" id="UP000006160">
    <property type="component" value="Plasmid pCLG2"/>
</dbReference>
<name>A0A9N7AZ75_CLOBO</name>
<keyword evidence="2" id="KW-0614">Plasmid</keyword>
<dbReference type="InterPro" id="IPR043504">
    <property type="entry name" value="Peptidase_S1_PA_chymotrypsin"/>
</dbReference>
<dbReference type="Pfam" id="PF25608">
    <property type="entry name" value="NAL1_N"/>
    <property type="match status" value="1"/>
</dbReference>
<dbReference type="RefSeq" id="WP_012775942.1">
    <property type="nucleotide sequence ID" value="NC_012945.1"/>
</dbReference>
<dbReference type="AlphaFoldDB" id="A0A9N7AZ75"/>
<dbReference type="EMBL" id="CP001660">
    <property type="protein sequence ID" value="ACT33751.1"/>
    <property type="molecule type" value="Genomic_DNA"/>
</dbReference>
<accession>A0A9N7AZ75</accession>
<organism evidence="2 3">
    <name type="scientific">Clostridium botulinum D str. 1873</name>
    <dbReference type="NCBI Taxonomy" id="592027"/>
    <lineage>
        <taxon>Bacteria</taxon>
        <taxon>Bacillati</taxon>
        <taxon>Bacillota</taxon>
        <taxon>Clostridia</taxon>
        <taxon>Eubacteriales</taxon>
        <taxon>Clostridiaceae</taxon>
        <taxon>Clostridium</taxon>
    </lineage>
</organism>
<dbReference type="SUPFAM" id="SSF50494">
    <property type="entry name" value="Trypsin-like serine proteases"/>
    <property type="match status" value="1"/>
</dbReference>
<evidence type="ECO:0000313" key="2">
    <source>
        <dbReference type="EMBL" id="ACT33751.1"/>
    </source>
</evidence>
<evidence type="ECO:0000313" key="3">
    <source>
        <dbReference type="Proteomes" id="UP000006160"/>
    </source>
</evidence>
<gene>
    <name evidence="2" type="ORF">CLG_A0033</name>
</gene>
<reference evidence="2 3" key="1">
    <citation type="submission" date="2009-10" db="EMBL/GenBank/DDBJ databases">
        <authorList>
            <person name="Joardar V."/>
            <person name="Shrivastava S."/>
            <person name="Brinkac L.M."/>
            <person name="Harkins D.M."/>
            <person name="Durkin A.S."/>
            <person name="Sutton G."/>
        </authorList>
    </citation>
    <scope>NUCLEOTIDE SEQUENCE [LARGE SCALE GENOMIC DNA]</scope>
    <source>
        <strain evidence="3">D str. 1873</strain>
        <plasmid evidence="2 3">pCLG2</plasmid>
    </source>
</reference>
<geneLocation type="plasmid" evidence="2 3">
    <name>pCLG2</name>
</geneLocation>